<accession>A0A6L5X894</accession>
<dbReference type="Proteomes" id="UP000481852">
    <property type="component" value="Unassembled WGS sequence"/>
</dbReference>
<evidence type="ECO:0000313" key="6">
    <source>
        <dbReference type="Proteomes" id="UP000481852"/>
    </source>
</evidence>
<evidence type="ECO:0000256" key="2">
    <source>
        <dbReference type="ARBA" id="ARBA00024438"/>
    </source>
</evidence>
<dbReference type="InterPro" id="IPR027383">
    <property type="entry name" value="Znf_put"/>
</dbReference>
<evidence type="ECO:0000256" key="1">
    <source>
        <dbReference type="ARBA" id="ARBA00024353"/>
    </source>
</evidence>
<protein>
    <recommendedName>
        <fullName evidence="2">Anti-sigma-W factor RsiW</fullName>
    </recommendedName>
</protein>
<evidence type="ECO:0000256" key="3">
    <source>
        <dbReference type="SAM" id="Phobius"/>
    </source>
</evidence>
<keyword evidence="3" id="KW-0812">Transmembrane</keyword>
<keyword evidence="3" id="KW-1133">Transmembrane helix</keyword>
<keyword evidence="6" id="KW-1185">Reference proteome</keyword>
<comment type="caution">
    <text evidence="5">The sequence shown here is derived from an EMBL/GenBank/DDBJ whole genome shotgun (WGS) entry which is preliminary data.</text>
</comment>
<keyword evidence="3" id="KW-0472">Membrane</keyword>
<reference evidence="5 6" key="1">
    <citation type="submission" date="2019-08" db="EMBL/GenBank/DDBJ databases">
        <title>In-depth cultivation of the pig gut microbiome towards novel bacterial diversity and tailored functional studies.</title>
        <authorList>
            <person name="Wylensek D."/>
            <person name="Hitch T.C.A."/>
            <person name="Clavel T."/>
        </authorList>
    </citation>
    <scope>NUCLEOTIDE SEQUENCE [LARGE SCALE GENOMIC DNA]</scope>
    <source>
        <strain evidence="5 6">Oil+RF-744-WCA-WT-11</strain>
    </source>
</reference>
<dbReference type="Gene3D" id="1.10.10.1320">
    <property type="entry name" value="Anti-sigma factor, zinc-finger domain"/>
    <property type="match status" value="1"/>
</dbReference>
<evidence type="ECO:0000313" key="5">
    <source>
        <dbReference type="EMBL" id="MSS15196.1"/>
    </source>
</evidence>
<dbReference type="EMBL" id="VULZ01000009">
    <property type="protein sequence ID" value="MSS15196.1"/>
    <property type="molecule type" value="Genomic_DNA"/>
</dbReference>
<feature type="domain" description="Putative zinc-finger" evidence="4">
    <location>
        <begin position="3"/>
        <end position="37"/>
    </location>
</feature>
<dbReference type="RefSeq" id="WP_154525791.1">
    <property type="nucleotide sequence ID" value="NZ_JAQYJL010000021.1"/>
</dbReference>
<name>A0A6L5X894_9FIRM</name>
<dbReference type="InterPro" id="IPR041916">
    <property type="entry name" value="Anti_sigma_zinc_sf"/>
</dbReference>
<dbReference type="Pfam" id="PF13490">
    <property type="entry name" value="zf-HC2"/>
    <property type="match status" value="1"/>
</dbReference>
<comment type="similarity">
    <text evidence="1">Belongs to the zinc-associated anti-sigma factor (ZAS) superfamily. Anti-sigma-W factor family.</text>
</comment>
<feature type="transmembrane region" description="Helical" evidence="3">
    <location>
        <begin position="87"/>
        <end position="105"/>
    </location>
</feature>
<sequence>MDCVRAQKLIRPYLDGKLSDRELEEFLDHVDSCPACHDELEIYFSIYQTLGEETDDGDYNFTRKLDEKLQRSEQYLTRRHIFRSMKIVLIVCAELFFIAAFSGLVTRELEEVQSTIEMVETETEPDTQGLRRIWNRNPAIRVKMD</sequence>
<proteinExistence type="inferred from homology"/>
<evidence type="ECO:0000259" key="4">
    <source>
        <dbReference type="Pfam" id="PF13490"/>
    </source>
</evidence>
<organism evidence="5 6">
    <name type="scientific">Porcincola intestinalis</name>
    <dbReference type="NCBI Taxonomy" id="2606632"/>
    <lineage>
        <taxon>Bacteria</taxon>
        <taxon>Bacillati</taxon>
        <taxon>Bacillota</taxon>
        <taxon>Clostridia</taxon>
        <taxon>Lachnospirales</taxon>
        <taxon>Lachnospiraceae</taxon>
        <taxon>Porcincola</taxon>
    </lineage>
</organism>
<gene>
    <name evidence="5" type="ORF">FYJ35_09145</name>
</gene>
<dbReference type="AlphaFoldDB" id="A0A6L5X894"/>